<organism evidence="4 5">
    <name type="scientific">Cyclobacterium xiamenense</name>
    <dbReference type="NCBI Taxonomy" id="1297121"/>
    <lineage>
        <taxon>Bacteria</taxon>
        <taxon>Pseudomonadati</taxon>
        <taxon>Bacteroidota</taxon>
        <taxon>Cytophagia</taxon>
        <taxon>Cytophagales</taxon>
        <taxon>Cyclobacteriaceae</taxon>
        <taxon>Cyclobacterium</taxon>
    </lineage>
</organism>
<dbReference type="Pfam" id="PF01557">
    <property type="entry name" value="FAA_hydrolase"/>
    <property type="match status" value="1"/>
</dbReference>
<dbReference type="Proteomes" id="UP000199403">
    <property type="component" value="Unassembled WGS sequence"/>
</dbReference>
<name>A0A1H6UDB2_9BACT</name>
<dbReference type="AlphaFoldDB" id="A0A1H6UDB2"/>
<dbReference type="STRING" id="1416801.SAMN05192553_101563"/>
<dbReference type="GO" id="GO:0046872">
    <property type="term" value="F:metal ion binding"/>
    <property type="evidence" value="ECO:0007669"/>
    <property type="project" value="UniProtKB-KW"/>
</dbReference>
<dbReference type="Gene3D" id="3.90.850.10">
    <property type="entry name" value="Fumarylacetoacetase-like, C-terminal domain"/>
    <property type="match status" value="1"/>
</dbReference>
<dbReference type="InterPro" id="IPR011234">
    <property type="entry name" value="Fumarylacetoacetase-like_C"/>
</dbReference>
<dbReference type="PANTHER" id="PTHR42796">
    <property type="entry name" value="FUMARYLACETOACETATE HYDROLASE DOMAIN-CONTAINING PROTEIN 2A-RELATED"/>
    <property type="match status" value="1"/>
</dbReference>
<dbReference type="RefSeq" id="WP_092169150.1">
    <property type="nucleotide sequence ID" value="NZ_FNZH01000001.1"/>
</dbReference>
<protein>
    <submittedName>
        <fullName evidence="4">2-dehydro-3-deoxy-D-arabinonate dehydratase</fullName>
    </submittedName>
</protein>
<dbReference type="InterPro" id="IPR036663">
    <property type="entry name" value="Fumarylacetoacetase_C_sf"/>
</dbReference>
<dbReference type="PANTHER" id="PTHR42796:SF7">
    <property type="entry name" value="2-DEHYDRO-3-DEOXY-D-ARABINONATE DEHYDRATASE"/>
    <property type="match status" value="1"/>
</dbReference>
<reference evidence="5" key="1">
    <citation type="submission" date="2016-10" db="EMBL/GenBank/DDBJ databases">
        <authorList>
            <person name="Varghese N."/>
            <person name="Submissions S."/>
        </authorList>
    </citation>
    <scope>NUCLEOTIDE SEQUENCE [LARGE SCALE GENOMIC DNA]</scope>
    <source>
        <strain evidence="5">IBRC-M 10761</strain>
    </source>
</reference>
<gene>
    <name evidence="4" type="ORF">SAMN05192553_101563</name>
</gene>
<evidence type="ECO:0000256" key="1">
    <source>
        <dbReference type="ARBA" id="ARBA00010211"/>
    </source>
</evidence>
<accession>A0A1H6UDB2</accession>
<evidence type="ECO:0000313" key="4">
    <source>
        <dbReference type="EMBL" id="SEI85832.1"/>
    </source>
</evidence>
<dbReference type="GO" id="GO:0003824">
    <property type="term" value="F:catalytic activity"/>
    <property type="evidence" value="ECO:0007669"/>
    <property type="project" value="InterPro"/>
</dbReference>
<keyword evidence="2" id="KW-0479">Metal-binding</keyword>
<sequence length="287" mass="32075">MKIYRTKNGIVVEKNQELYAVNEQDWDAFINDDDLYQKLARLLVDKKPDAQAHDWITTGLLPPIANQEVWASGVTYYRSKLGRQEESKDSGGGTFYEKVYLAERPELFMKSTGQRVVGHLQNVRIRKDSIWNVPEPELTLLISSSGKILGYTIGNDMSSRSIEGENPLYLPQAKVYDGATSLGPCVFVSSEPLPASTTIALEIIRDSSLVFSDSITIDQIKRSFAQLVEFLYREYSFPSGAFLMTGTGIVPDQSFTLQPGDSIKIHIEGIGTLINAVDQTEMHQKRG</sequence>
<dbReference type="InterPro" id="IPR051121">
    <property type="entry name" value="FAH"/>
</dbReference>
<evidence type="ECO:0000259" key="3">
    <source>
        <dbReference type="Pfam" id="PF01557"/>
    </source>
</evidence>
<feature type="domain" description="Fumarylacetoacetase-like C-terminal" evidence="3">
    <location>
        <begin position="104"/>
        <end position="277"/>
    </location>
</feature>
<comment type="similarity">
    <text evidence="1">Belongs to the FAH family.</text>
</comment>
<evidence type="ECO:0000313" key="5">
    <source>
        <dbReference type="Proteomes" id="UP000199403"/>
    </source>
</evidence>
<dbReference type="OrthoDB" id="9779415at2"/>
<dbReference type="SUPFAM" id="SSF56529">
    <property type="entry name" value="FAH"/>
    <property type="match status" value="1"/>
</dbReference>
<dbReference type="EMBL" id="FNZH01000001">
    <property type="protein sequence ID" value="SEI85832.1"/>
    <property type="molecule type" value="Genomic_DNA"/>
</dbReference>
<evidence type="ECO:0000256" key="2">
    <source>
        <dbReference type="ARBA" id="ARBA00022723"/>
    </source>
</evidence>
<dbReference type="GO" id="GO:0044281">
    <property type="term" value="P:small molecule metabolic process"/>
    <property type="evidence" value="ECO:0007669"/>
    <property type="project" value="UniProtKB-ARBA"/>
</dbReference>
<keyword evidence="5" id="KW-1185">Reference proteome</keyword>
<proteinExistence type="inferred from homology"/>